<name>A0A7S0CL67_9STRA</name>
<gene>
    <name evidence="1" type="ORF">PINE0816_LOCUS23328</name>
</gene>
<sequence length="194" mass="22142">MVNESKINEISDGDAVIKTSMDLPTALSTIEVQSLLLQKLRLTMSQLIESNAAMSAENSMLRHSTPRQRMSQQYSDEDKLLLHFGGTSDQLKDRKSVRFSLSNVPKVGIDNLEEDRNSSPRQLKNFFAPELVDVITIPLKEELSMKKREIAHWRKKFEEKGDRVNELELALRQKDKDSMNAINESNALVQKKIT</sequence>
<dbReference type="AlphaFoldDB" id="A0A7S0CL67"/>
<protein>
    <submittedName>
        <fullName evidence="1">Uncharacterized protein</fullName>
    </submittedName>
</protein>
<proteinExistence type="predicted"/>
<reference evidence="1" key="1">
    <citation type="submission" date="2021-01" db="EMBL/GenBank/DDBJ databases">
        <authorList>
            <person name="Corre E."/>
            <person name="Pelletier E."/>
            <person name="Niang G."/>
            <person name="Scheremetjew M."/>
            <person name="Finn R."/>
            <person name="Kale V."/>
            <person name="Holt S."/>
            <person name="Cochrane G."/>
            <person name="Meng A."/>
            <person name="Brown T."/>
            <person name="Cohen L."/>
        </authorList>
    </citation>
    <scope>NUCLEOTIDE SEQUENCE</scope>
    <source>
        <strain evidence="1">CCAP1064/1</strain>
    </source>
</reference>
<accession>A0A7S0CL67</accession>
<dbReference type="EMBL" id="HBEL01050760">
    <property type="protein sequence ID" value="CAD8427163.1"/>
    <property type="molecule type" value="Transcribed_RNA"/>
</dbReference>
<organism evidence="1">
    <name type="scientific">Proboscia inermis</name>
    <dbReference type="NCBI Taxonomy" id="420281"/>
    <lineage>
        <taxon>Eukaryota</taxon>
        <taxon>Sar</taxon>
        <taxon>Stramenopiles</taxon>
        <taxon>Ochrophyta</taxon>
        <taxon>Bacillariophyta</taxon>
        <taxon>Coscinodiscophyceae</taxon>
        <taxon>Rhizosoleniophycidae</taxon>
        <taxon>Rhizosoleniales</taxon>
        <taxon>Rhizosoleniaceae</taxon>
        <taxon>Proboscia</taxon>
    </lineage>
</organism>
<evidence type="ECO:0000313" key="1">
    <source>
        <dbReference type="EMBL" id="CAD8427163.1"/>
    </source>
</evidence>